<dbReference type="PRINTS" id="PR00038">
    <property type="entry name" value="HTHLUXR"/>
</dbReference>
<dbReference type="Proteomes" id="UP000236642">
    <property type="component" value="Unassembled WGS sequence"/>
</dbReference>
<dbReference type="Pfam" id="PF00072">
    <property type="entry name" value="Response_reg"/>
    <property type="match status" value="2"/>
</dbReference>
<feature type="modified residue" description="4-aspartylphosphate" evidence="4">
    <location>
        <position position="63"/>
    </location>
</feature>
<accession>A0A2H5Y7L4</accession>
<dbReference type="InterPro" id="IPR011006">
    <property type="entry name" value="CheY-like_superfamily"/>
</dbReference>
<dbReference type="SMART" id="SM00421">
    <property type="entry name" value="HTH_LUXR"/>
    <property type="match status" value="1"/>
</dbReference>
<evidence type="ECO:0000259" key="6">
    <source>
        <dbReference type="PROSITE" id="PS50043"/>
    </source>
</evidence>
<feature type="domain" description="Response regulatory" evidence="7">
    <location>
        <begin position="14"/>
        <end position="134"/>
    </location>
</feature>
<evidence type="ECO:0000256" key="1">
    <source>
        <dbReference type="ARBA" id="ARBA00023015"/>
    </source>
</evidence>
<evidence type="ECO:0000313" key="9">
    <source>
        <dbReference type="Proteomes" id="UP000236642"/>
    </source>
</evidence>
<dbReference type="CDD" id="cd06170">
    <property type="entry name" value="LuxR_C_like"/>
    <property type="match status" value="1"/>
</dbReference>
<evidence type="ECO:0000256" key="2">
    <source>
        <dbReference type="ARBA" id="ARBA00023125"/>
    </source>
</evidence>
<reference evidence="9" key="1">
    <citation type="submission" date="2017-09" db="EMBL/GenBank/DDBJ databases">
        <title>Metaegenomics of thermophilic ammonia-oxidizing enrichment culture.</title>
        <authorList>
            <person name="Kato S."/>
            <person name="Suzuki K."/>
        </authorList>
    </citation>
    <scope>NUCLEOTIDE SEQUENCE [LARGE SCALE GENOMIC DNA]</scope>
</reference>
<keyword evidence="1" id="KW-0805">Transcription regulation</keyword>
<evidence type="ECO:0000256" key="3">
    <source>
        <dbReference type="ARBA" id="ARBA00023163"/>
    </source>
</evidence>
<dbReference type="AlphaFoldDB" id="A0A2H5Y7L4"/>
<feature type="region of interest" description="Disordered" evidence="5">
    <location>
        <begin position="141"/>
        <end position="160"/>
    </location>
</feature>
<proteinExistence type="predicted"/>
<dbReference type="SUPFAM" id="SSF52172">
    <property type="entry name" value="CheY-like"/>
    <property type="match status" value="2"/>
</dbReference>
<feature type="domain" description="HTH luxR-type" evidence="6">
    <location>
        <begin position="302"/>
        <end position="367"/>
    </location>
</feature>
<dbReference type="PROSITE" id="PS50110">
    <property type="entry name" value="RESPONSE_REGULATORY"/>
    <property type="match status" value="2"/>
</dbReference>
<dbReference type="EMBL" id="BEHY01000042">
    <property type="protein sequence ID" value="GBD09435.1"/>
    <property type="molecule type" value="Genomic_DNA"/>
</dbReference>
<dbReference type="InterPro" id="IPR016032">
    <property type="entry name" value="Sig_transdc_resp-reg_C-effctor"/>
</dbReference>
<organism evidence="8 9">
    <name type="scientific">Candidatus Thermoflexus japonica</name>
    <dbReference type="NCBI Taxonomy" id="2035417"/>
    <lineage>
        <taxon>Bacteria</taxon>
        <taxon>Bacillati</taxon>
        <taxon>Chloroflexota</taxon>
        <taxon>Thermoflexia</taxon>
        <taxon>Thermoflexales</taxon>
        <taxon>Thermoflexaceae</taxon>
        <taxon>Thermoflexus</taxon>
    </lineage>
</organism>
<keyword evidence="2" id="KW-0238">DNA-binding</keyword>
<dbReference type="PANTHER" id="PTHR44688">
    <property type="entry name" value="DNA-BINDING TRANSCRIPTIONAL ACTIVATOR DEVR_DOSR"/>
    <property type="match status" value="1"/>
</dbReference>
<evidence type="ECO:0000256" key="4">
    <source>
        <dbReference type="PROSITE-ProRule" id="PRU00169"/>
    </source>
</evidence>
<evidence type="ECO:0000259" key="7">
    <source>
        <dbReference type="PROSITE" id="PS50110"/>
    </source>
</evidence>
<name>A0A2H5Y7L4_9CHLR</name>
<dbReference type="GO" id="GO:0000160">
    <property type="term" value="P:phosphorelay signal transduction system"/>
    <property type="evidence" value="ECO:0007669"/>
    <property type="project" value="InterPro"/>
</dbReference>
<dbReference type="Pfam" id="PF00196">
    <property type="entry name" value="GerE"/>
    <property type="match status" value="1"/>
</dbReference>
<evidence type="ECO:0000256" key="5">
    <source>
        <dbReference type="SAM" id="MobiDB-lite"/>
    </source>
</evidence>
<dbReference type="PANTHER" id="PTHR44688:SF16">
    <property type="entry name" value="DNA-BINDING TRANSCRIPTIONAL ACTIVATOR DEVR_DOSR"/>
    <property type="match status" value="1"/>
</dbReference>
<keyword evidence="3" id="KW-0804">Transcription</keyword>
<dbReference type="SUPFAM" id="SSF46894">
    <property type="entry name" value="C-terminal effector domain of the bipartite response regulators"/>
    <property type="match status" value="1"/>
</dbReference>
<feature type="domain" description="Response regulatory" evidence="7">
    <location>
        <begin position="162"/>
        <end position="282"/>
    </location>
</feature>
<dbReference type="GO" id="GO:0006355">
    <property type="term" value="P:regulation of DNA-templated transcription"/>
    <property type="evidence" value="ECO:0007669"/>
    <property type="project" value="InterPro"/>
</dbReference>
<keyword evidence="4" id="KW-0597">Phosphoprotein</keyword>
<sequence length="381" mass="41479">MGGSLPAALPIGKRALIIEDDPAWQQLLMEALEDLGLEADCAADVRAAIALLRERTYALAVVDVSLDPEDHRHRGGFQVLDALAAHEPPIPAIVLTGYATVEMAVEALTRHRAADFLRKEAFQRRAFMEVVARLLQQEPLSPGRSAAAPPVPRPRSAPRGSRVLVVEDDPGWQDLYQELLTELGLSCETAPSYAEALAWLERESFAMLIVDLQLASSMNPFGNRDGLRLLQVARRRGLPTIAVSATASVDEVEMAYQSLGVFAFFDKAAFNRRTFLQFVQQALSSRPTSQAPRPARGLSPEDQAALAALTPREREVLRWMAHGLTNREIAERLVVSPNTVKKQVDSILSKLGVHTRAAAVRKAILGGLLEDPTGDPGASLP</sequence>
<protein>
    <submittedName>
        <fullName evidence="8">Transcriptional regulatory protein DegU</fullName>
    </submittedName>
</protein>
<dbReference type="InterPro" id="IPR001789">
    <property type="entry name" value="Sig_transdc_resp-reg_receiver"/>
</dbReference>
<dbReference type="InterPro" id="IPR000792">
    <property type="entry name" value="Tscrpt_reg_LuxR_C"/>
</dbReference>
<dbReference type="PROSITE" id="PS50043">
    <property type="entry name" value="HTH_LUXR_2"/>
    <property type="match status" value="1"/>
</dbReference>
<dbReference type="CDD" id="cd00156">
    <property type="entry name" value="REC"/>
    <property type="match status" value="2"/>
</dbReference>
<dbReference type="Gene3D" id="3.40.50.2300">
    <property type="match status" value="2"/>
</dbReference>
<dbReference type="Gene3D" id="1.10.10.10">
    <property type="entry name" value="Winged helix-like DNA-binding domain superfamily/Winged helix DNA-binding domain"/>
    <property type="match status" value="1"/>
</dbReference>
<evidence type="ECO:0000313" key="8">
    <source>
        <dbReference type="EMBL" id="GBD09435.1"/>
    </source>
</evidence>
<dbReference type="SMART" id="SM00448">
    <property type="entry name" value="REC"/>
    <property type="match status" value="2"/>
</dbReference>
<dbReference type="PROSITE" id="PS00622">
    <property type="entry name" value="HTH_LUXR_1"/>
    <property type="match status" value="1"/>
</dbReference>
<dbReference type="InterPro" id="IPR036388">
    <property type="entry name" value="WH-like_DNA-bd_sf"/>
</dbReference>
<gene>
    <name evidence="8" type="primary">degU_3</name>
    <name evidence="8" type="ORF">HRbin22_01689</name>
</gene>
<dbReference type="GO" id="GO:0003677">
    <property type="term" value="F:DNA binding"/>
    <property type="evidence" value="ECO:0007669"/>
    <property type="project" value="UniProtKB-KW"/>
</dbReference>
<feature type="modified residue" description="4-aspartylphosphate" evidence="4">
    <location>
        <position position="211"/>
    </location>
</feature>
<comment type="caution">
    <text evidence="8">The sequence shown here is derived from an EMBL/GenBank/DDBJ whole genome shotgun (WGS) entry which is preliminary data.</text>
</comment>